<dbReference type="SUPFAM" id="SSF47954">
    <property type="entry name" value="Cyclin-like"/>
    <property type="match status" value="1"/>
</dbReference>
<name>A0A1Q3AFL6_ZYGRO</name>
<dbReference type="OrthoDB" id="5304883at2759"/>
<protein>
    <submittedName>
        <fullName evidence="2">Uncharacterized protein</fullName>
    </submittedName>
</protein>
<dbReference type="InterPro" id="IPR013922">
    <property type="entry name" value="Cyclin_PHO80-like"/>
</dbReference>
<dbReference type="PANTHER" id="PTHR15615">
    <property type="match status" value="1"/>
</dbReference>
<dbReference type="Pfam" id="PF08613">
    <property type="entry name" value="Cyclin"/>
    <property type="match status" value="1"/>
</dbReference>
<dbReference type="GO" id="GO:0005634">
    <property type="term" value="C:nucleus"/>
    <property type="evidence" value="ECO:0007669"/>
    <property type="project" value="TreeGrafter"/>
</dbReference>
<feature type="region of interest" description="Disordered" evidence="1">
    <location>
        <begin position="80"/>
        <end position="105"/>
    </location>
</feature>
<dbReference type="InterPro" id="IPR036915">
    <property type="entry name" value="Cyclin-like_sf"/>
</dbReference>
<gene>
    <name evidence="2" type="ORF">ZYGR_0AN00270</name>
</gene>
<evidence type="ECO:0000256" key="1">
    <source>
        <dbReference type="SAM" id="MobiDB-lite"/>
    </source>
</evidence>
<dbReference type="Proteomes" id="UP000187013">
    <property type="component" value="Unassembled WGS sequence"/>
</dbReference>
<dbReference type="AlphaFoldDB" id="A0A1Q3AFL6"/>
<dbReference type="PANTHER" id="PTHR15615:SF123">
    <property type="entry name" value="PHO85 CYCLIN-10-RELATED"/>
    <property type="match status" value="1"/>
</dbReference>
<dbReference type="GO" id="GO:0019901">
    <property type="term" value="F:protein kinase binding"/>
    <property type="evidence" value="ECO:0007669"/>
    <property type="project" value="InterPro"/>
</dbReference>
<organism evidence="2 3">
    <name type="scientific">Zygosaccharomyces rouxii</name>
    <dbReference type="NCBI Taxonomy" id="4956"/>
    <lineage>
        <taxon>Eukaryota</taxon>
        <taxon>Fungi</taxon>
        <taxon>Dikarya</taxon>
        <taxon>Ascomycota</taxon>
        <taxon>Saccharomycotina</taxon>
        <taxon>Saccharomycetes</taxon>
        <taxon>Saccharomycetales</taxon>
        <taxon>Saccharomycetaceae</taxon>
        <taxon>Zygosaccharomyces</taxon>
    </lineage>
</organism>
<evidence type="ECO:0000313" key="3">
    <source>
        <dbReference type="Proteomes" id="UP000187013"/>
    </source>
</evidence>
<reference evidence="2 3" key="1">
    <citation type="submission" date="2016-08" db="EMBL/GenBank/DDBJ databases">
        <title>Draft genome sequence of allopolyploid Zygosaccharomyces rouxii.</title>
        <authorList>
            <person name="Watanabe J."/>
            <person name="Uehara K."/>
            <person name="Mogi Y."/>
            <person name="Tsukioka Y."/>
        </authorList>
    </citation>
    <scope>NUCLEOTIDE SEQUENCE [LARGE SCALE GENOMIC DNA]</scope>
    <source>
        <strain evidence="2 3">NBRC 110957</strain>
    </source>
</reference>
<dbReference type="GO" id="GO:0000307">
    <property type="term" value="C:cyclin-dependent protein kinase holoenzyme complex"/>
    <property type="evidence" value="ECO:0007669"/>
    <property type="project" value="TreeGrafter"/>
</dbReference>
<dbReference type="Gene3D" id="1.10.472.10">
    <property type="entry name" value="Cyclin-like"/>
    <property type="match status" value="1"/>
</dbReference>
<sequence length="429" mass="49434">MEVNFRKIQHQGFVPDRFSEVSDVEEDDEDGFTINDLDDEDDEDTFELPIRATPFRYNNFSALSEDWKSFGGSHTGINKRVRFDSDRNNNNENDDSGTGSRSDTIRGKRNVEELLQYANRVNEYLALNLEEIDMFRSELMDSDSMPYKSIGSETTLATTATTASGSVSNFELSDSEVEEDKVNLNHSNSGISSDSERAWENTLVTQESGRDELKIPSFEEILQHVRRASEREEDNAKGENEFNVPSITTCETMETWQAIEVFQGTIHCILEMFQRHDQQDMANSHDFYFKQFYMKSMPTLTYQEFIARIQSKCIYSPAVFLASAFLLQTLCLTRNENNSKIRLKRRLQESQIHRLVIACVRVATKIMEDHVHSHQYFCKVCGISKRLLSRLEMSLVTCLKNEQFMVTRERLASTSKIKDELMACISNQS</sequence>
<dbReference type="EMBL" id="BDGX01000040">
    <property type="protein sequence ID" value="GAV54559.1"/>
    <property type="molecule type" value="Genomic_DNA"/>
</dbReference>
<comment type="caution">
    <text evidence="2">The sequence shown here is derived from an EMBL/GenBank/DDBJ whole genome shotgun (WGS) entry which is preliminary data.</text>
</comment>
<evidence type="ECO:0000313" key="2">
    <source>
        <dbReference type="EMBL" id="GAV54559.1"/>
    </source>
</evidence>
<accession>A0A1Q3AFL6</accession>
<proteinExistence type="predicted"/>
<dbReference type="GO" id="GO:0016538">
    <property type="term" value="F:cyclin-dependent protein serine/threonine kinase regulator activity"/>
    <property type="evidence" value="ECO:0007669"/>
    <property type="project" value="TreeGrafter"/>
</dbReference>
<dbReference type="CDD" id="cd20558">
    <property type="entry name" value="CYCLIN_ScPCL7-like"/>
    <property type="match status" value="1"/>
</dbReference>